<keyword evidence="2" id="KW-1185">Reference proteome</keyword>
<dbReference type="Proteomes" id="UP000586305">
    <property type="component" value="Unassembled WGS sequence"/>
</dbReference>
<name>A0A849VEQ3_9GAMM</name>
<dbReference type="AlphaFoldDB" id="A0A849VEQ3"/>
<dbReference type="InterPro" id="IPR036255">
    <property type="entry name" value="YgfB-like_sf"/>
</dbReference>
<accession>A0A849VEQ3</accession>
<protein>
    <submittedName>
        <fullName evidence="1">YecA family protein</fullName>
    </submittedName>
</protein>
<comment type="caution">
    <text evidence="1">The sequence shown here is derived from an EMBL/GenBank/DDBJ whole genome shotgun (WGS) entry which is preliminary data.</text>
</comment>
<reference evidence="1 2" key="1">
    <citation type="submission" date="2020-04" db="EMBL/GenBank/DDBJ databases">
        <title>Pseudoalteromonas caenipelagi sp. nov., isolated from a tidal flat.</title>
        <authorList>
            <person name="Park S."/>
            <person name="Yoon J.-H."/>
        </authorList>
    </citation>
    <scope>NUCLEOTIDE SEQUENCE [LARGE SCALE GENOMIC DNA]</scope>
    <source>
        <strain evidence="1 2">JBTF-M23</strain>
    </source>
</reference>
<dbReference type="Gene3D" id="1.20.120.740">
    <property type="entry name" value="YgfB uncharacterised protein family UPF0149, PF03695"/>
    <property type="match status" value="1"/>
</dbReference>
<evidence type="ECO:0000313" key="1">
    <source>
        <dbReference type="EMBL" id="NOU51872.1"/>
    </source>
</evidence>
<evidence type="ECO:0000313" key="2">
    <source>
        <dbReference type="Proteomes" id="UP000586305"/>
    </source>
</evidence>
<dbReference type="SUPFAM" id="SSF101327">
    <property type="entry name" value="YgfB-like"/>
    <property type="match status" value="1"/>
</dbReference>
<dbReference type="InterPro" id="IPR011978">
    <property type="entry name" value="YgfB-like"/>
</dbReference>
<organism evidence="1 2">
    <name type="scientific">Pseudoalteromonas caenipelagi</name>
    <dbReference type="NCBI Taxonomy" id="2726988"/>
    <lineage>
        <taxon>Bacteria</taxon>
        <taxon>Pseudomonadati</taxon>
        <taxon>Pseudomonadota</taxon>
        <taxon>Gammaproteobacteria</taxon>
        <taxon>Alteromonadales</taxon>
        <taxon>Pseudoalteromonadaceae</taxon>
        <taxon>Pseudoalteromonas</taxon>
    </lineage>
</organism>
<dbReference type="EMBL" id="JABBPG010000006">
    <property type="protein sequence ID" value="NOU51872.1"/>
    <property type="molecule type" value="Genomic_DNA"/>
</dbReference>
<gene>
    <name evidence="1" type="ORF">HG263_15150</name>
</gene>
<dbReference type="Pfam" id="PF03695">
    <property type="entry name" value="UPF0149"/>
    <property type="match status" value="1"/>
</dbReference>
<dbReference type="RefSeq" id="WP_171626922.1">
    <property type="nucleotide sequence ID" value="NZ_JABBPG010000006.1"/>
</dbReference>
<sequence length="195" mass="22201">MLEFSFTSEHRQLLERYINHRNGAMPLSWVQGYLFASICGPDAVEVEQWLAEITAHDNDIDESVVFAYMALHHQITEQVFTGAYQLPWLNDIEYAVCQLWSMGFLNGVQGYFEQLQASNELSAELKDALQMATEQLAFFSLEHSQISQYCAQNQCDESAFVNQQAQLAQEFAQGYAQLIETVALQSGLYDDEEGF</sequence>
<proteinExistence type="predicted"/>